<evidence type="ECO:0000259" key="1">
    <source>
        <dbReference type="Pfam" id="PF12697"/>
    </source>
</evidence>
<dbReference type="RefSeq" id="WP_142553552.1">
    <property type="nucleotide sequence ID" value="NZ_VIFX01000024.1"/>
</dbReference>
<dbReference type="Gene3D" id="3.40.50.1820">
    <property type="entry name" value="alpha/beta hydrolase"/>
    <property type="match status" value="1"/>
</dbReference>
<dbReference type="PANTHER" id="PTHR37017">
    <property type="entry name" value="AB HYDROLASE-1 DOMAIN-CONTAINING PROTEIN-RELATED"/>
    <property type="match status" value="1"/>
</dbReference>
<keyword evidence="3" id="KW-1185">Reference proteome</keyword>
<protein>
    <submittedName>
        <fullName evidence="2">Alpha/beta hydrolase</fullName>
    </submittedName>
</protein>
<dbReference type="InterPro" id="IPR006311">
    <property type="entry name" value="TAT_signal"/>
</dbReference>
<organism evidence="2 3">
    <name type="scientific">Mycolicibacterium hodleri</name>
    <dbReference type="NCBI Taxonomy" id="49897"/>
    <lineage>
        <taxon>Bacteria</taxon>
        <taxon>Bacillati</taxon>
        <taxon>Actinomycetota</taxon>
        <taxon>Actinomycetes</taxon>
        <taxon>Mycobacteriales</taxon>
        <taxon>Mycobacteriaceae</taxon>
        <taxon>Mycolicibacterium</taxon>
    </lineage>
</organism>
<name>A0A544VYI5_9MYCO</name>
<accession>A0A544VYI5</accession>
<dbReference type="Pfam" id="PF12697">
    <property type="entry name" value="Abhydrolase_6"/>
    <property type="match status" value="1"/>
</dbReference>
<dbReference type="PANTHER" id="PTHR37017:SF11">
    <property type="entry name" value="ESTERASE_LIPASE_THIOESTERASE DOMAIN-CONTAINING PROTEIN"/>
    <property type="match status" value="1"/>
</dbReference>
<keyword evidence="2" id="KW-0378">Hydrolase</keyword>
<dbReference type="InterPro" id="IPR052897">
    <property type="entry name" value="Sec-Metab_Biosynth_Hydrolase"/>
</dbReference>
<feature type="domain" description="AB hydrolase-1" evidence="1">
    <location>
        <begin position="53"/>
        <end position="265"/>
    </location>
</feature>
<comment type="caution">
    <text evidence="2">The sequence shown here is derived from an EMBL/GenBank/DDBJ whole genome shotgun (WGS) entry which is preliminary data.</text>
</comment>
<dbReference type="InterPro" id="IPR000073">
    <property type="entry name" value="AB_hydrolase_1"/>
</dbReference>
<dbReference type="GO" id="GO:0016787">
    <property type="term" value="F:hydrolase activity"/>
    <property type="evidence" value="ECO:0007669"/>
    <property type="project" value="UniProtKB-KW"/>
</dbReference>
<dbReference type="SUPFAM" id="SSF53474">
    <property type="entry name" value="alpha/beta-Hydrolases"/>
    <property type="match status" value="1"/>
</dbReference>
<dbReference type="Proteomes" id="UP000315759">
    <property type="component" value="Unassembled WGS sequence"/>
</dbReference>
<evidence type="ECO:0000313" key="3">
    <source>
        <dbReference type="Proteomes" id="UP000315759"/>
    </source>
</evidence>
<dbReference type="InterPro" id="IPR029058">
    <property type="entry name" value="AB_hydrolase_fold"/>
</dbReference>
<gene>
    <name evidence="2" type="ORF">D8S82_18805</name>
</gene>
<proteinExistence type="predicted"/>
<sequence length="274" mass="28384">MSSSGRTLSRRNLGKAGLAGVVATAAATRLSPPALADSPVGGIHVAEVRARSVVLVHGLYADGSSWIDVVPHLQDAGLDVAVVQNPLTTLADATAETRRVLALHEGPTVLVGHSWSGTIVSEVGGDDGISALVYVAARAPDAGEDFPALAKQYPTPPASAGVVVAADGYAQLGETAFLEDFAGGVPTARARALYAVQGRNLASLPGERTTTAAWRAKPTWYQVSTQDRTINPDLERFLAHRMGANTIELDTSHLSLITEPRSVAALILAAAGRS</sequence>
<reference evidence="2 3" key="1">
    <citation type="submission" date="2018-10" db="EMBL/GenBank/DDBJ databases">
        <title>Draft genome of Mycobacterium hodleri strain B.</title>
        <authorList>
            <person name="Amande T.J."/>
            <person name="Mcgenity T.J."/>
        </authorList>
    </citation>
    <scope>NUCLEOTIDE SEQUENCE [LARGE SCALE GENOMIC DNA]</scope>
    <source>
        <strain evidence="2 3">B</strain>
    </source>
</reference>
<dbReference type="AlphaFoldDB" id="A0A544VYI5"/>
<dbReference type="EMBL" id="VIFX01000024">
    <property type="protein sequence ID" value="TQR85049.1"/>
    <property type="molecule type" value="Genomic_DNA"/>
</dbReference>
<dbReference type="PROSITE" id="PS51318">
    <property type="entry name" value="TAT"/>
    <property type="match status" value="1"/>
</dbReference>
<evidence type="ECO:0000313" key="2">
    <source>
        <dbReference type="EMBL" id="TQR85049.1"/>
    </source>
</evidence>